<dbReference type="Proteomes" id="UP000006683">
    <property type="component" value="Chromosome"/>
</dbReference>
<dbReference type="EMBL" id="CP002209">
    <property type="protein sequence ID" value="ADN77669.1"/>
    <property type="molecule type" value="Genomic_DNA"/>
</dbReference>
<dbReference type="eggNOG" id="COG4968">
    <property type="taxonomic scope" value="Bacteria"/>
</dbReference>
<dbReference type="Gene3D" id="3.30.700.10">
    <property type="entry name" value="Glycoprotein, Type 4 Pilin"/>
    <property type="match status" value="1"/>
</dbReference>
<protein>
    <submittedName>
        <fullName evidence="2">MSHA pilin protein MshB</fullName>
    </submittedName>
</protein>
<dbReference type="HOGENOM" id="CLU_098637_0_0_6"/>
<sequence>MNKQRGFTFVEMVIVVVILGILAAVALPRYLNVTDEAEKASSEGVAGGVASAVGIVRAQWEVEGRPSGSVVVDGLSVDVNQFGYPSGGNAPEGMTAAACQTVFNDILQSPPANVLSNEDARQARYAVSVDGGQGGSVVDPNGNTVDNVDLCVYHLARTLDLNDSTGVPGDDAVTVGKGFTYNPASGQVVSFNN</sequence>
<dbReference type="Pfam" id="PF07963">
    <property type="entry name" value="N_methyl"/>
    <property type="match status" value="1"/>
</dbReference>
<dbReference type="RefSeq" id="WP_013346975.1">
    <property type="nucleotide sequence ID" value="NC_014541.1"/>
</dbReference>
<dbReference type="AlphaFoldDB" id="E1SN11"/>
<evidence type="ECO:0000313" key="2">
    <source>
        <dbReference type="EMBL" id="ADN77669.1"/>
    </source>
</evidence>
<proteinExistence type="predicted"/>
<reference evidence="2 3" key="1">
    <citation type="journal article" date="2010" name="Stand. Genomic Sci.">
        <title>Complete genome sequence of Ferrimonas balearica type strain (PAT).</title>
        <authorList>
            <person name="Nolan M."/>
            <person name="Sikorski J."/>
            <person name="Davenport K."/>
            <person name="Lucas S."/>
            <person name="Glavina Del Rio T."/>
            <person name="Tice H."/>
            <person name="Cheng J."/>
            <person name="Goodwin L."/>
            <person name="Pitluck S."/>
            <person name="Liolios K."/>
            <person name="Ivanova N."/>
            <person name="Mavromatis K."/>
            <person name="Ovchinnikova G."/>
            <person name="Pati A."/>
            <person name="Chen A."/>
            <person name="Palaniappan K."/>
            <person name="Land M."/>
            <person name="Hauser L."/>
            <person name="Chang Y."/>
            <person name="Jeffries C."/>
            <person name="Tapia R."/>
            <person name="Brettin T."/>
            <person name="Detter J."/>
            <person name="Han C."/>
            <person name="Yasawong M."/>
            <person name="Rohde M."/>
            <person name="Tindall B."/>
            <person name="Goker M."/>
            <person name="Woyke T."/>
            <person name="Bristow J."/>
            <person name="Eisen J."/>
            <person name="Markowitz V."/>
            <person name="Hugenholtz P."/>
            <person name="Kyrpides N."/>
            <person name="Klenk H."/>
            <person name="Lapidus A."/>
        </authorList>
    </citation>
    <scope>NUCLEOTIDE SEQUENCE [LARGE SCALE GENOMIC DNA]</scope>
    <source>
        <strain evidence="3">DSM 9799 / CCM 4581 / KCTC 23876 / PAT</strain>
    </source>
</reference>
<gene>
    <name evidence="2" type="ordered locus">Fbal_3471</name>
</gene>
<accession>E1SN11</accession>
<dbReference type="SUPFAM" id="SSF54523">
    <property type="entry name" value="Pili subunits"/>
    <property type="match status" value="1"/>
</dbReference>
<dbReference type="KEGG" id="fbl:Fbal_3471"/>
<evidence type="ECO:0000313" key="3">
    <source>
        <dbReference type="Proteomes" id="UP000006683"/>
    </source>
</evidence>
<dbReference type="STRING" id="550540.Fbal_3471"/>
<dbReference type="InterPro" id="IPR012902">
    <property type="entry name" value="N_methyl_site"/>
</dbReference>
<dbReference type="NCBIfam" id="TIGR02532">
    <property type="entry name" value="IV_pilin_GFxxxE"/>
    <property type="match status" value="1"/>
</dbReference>
<keyword evidence="1" id="KW-1133">Transmembrane helix</keyword>
<dbReference type="InterPro" id="IPR045584">
    <property type="entry name" value="Pilin-like"/>
</dbReference>
<keyword evidence="1" id="KW-0812">Transmembrane</keyword>
<keyword evidence="3" id="KW-1185">Reference proteome</keyword>
<keyword evidence="1" id="KW-0472">Membrane</keyword>
<dbReference type="GeneID" id="67183682"/>
<feature type="transmembrane region" description="Helical" evidence="1">
    <location>
        <begin position="12"/>
        <end position="31"/>
    </location>
</feature>
<organism evidence="2 3">
    <name type="scientific">Ferrimonas balearica (strain DSM 9799 / CCM 4581 / KCTC 23876 / PAT)</name>
    <dbReference type="NCBI Taxonomy" id="550540"/>
    <lineage>
        <taxon>Bacteria</taxon>
        <taxon>Pseudomonadati</taxon>
        <taxon>Pseudomonadota</taxon>
        <taxon>Gammaproteobacteria</taxon>
        <taxon>Alteromonadales</taxon>
        <taxon>Ferrimonadaceae</taxon>
        <taxon>Ferrimonas</taxon>
    </lineage>
</organism>
<evidence type="ECO:0000256" key="1">
    <source>
        <dbReference type="SAM" id="Phobius"/>
    </source>
</evidence>
<dbReference type="OrthoDB" id="5815618at2"/>
<name>E1SN11_FERBD</name>